<evidence type="ECO:0000313" key="8">
    <source>
        <dbReference type="EMBL" id="OWV32230.1"/>
    </source>
</evidence>
<dbReference type="NCBIfam" id="TIGR00225">
    <property type="entry name" value="prc"/>
    <property type="match status" value="1"/>
</dbReference>
<dbReference type="InterPro" id="IPR036034">
    <property type="entry name" value="PDZ_sf"/>
</dbReference>
<evidence type="ECO:0000256" key="5">
    <source>
        <dbReference type="RuleBase" id="RU004404"/>
    </source>
</evidence>
<dbReference type="CDD" id="cd07560">
    <property type="entry name" value="Peptidase_S41_CPP"/>
    <property type="match status" value="1"/>
</dbReference>
<keyword evidence="3 5" id="KW-0378">Hydrolase</keyword>
<dbReference type="PANTHER" id="PTHR32060">
    <property type="entry name" value="TAIL-SPECIFIC PROTEASE"/>
    <property type="match status" value="1"/>
</dbReference>
<evidence type="ECO:0000256" key="4">
    <source>
        <dbReference type="ARBA" id="ARBA00022825"/>
    </source>
</evidence>
<evidence type="ECO:0000256" key="6">
    <source>
        <dbReference type="SAM" id="SignalP"/>
    </source>
</evidence>
<protein>
    <submittedName>
        <fullName evidence="8">Peptidase S41</fullName>
    </submittedName>
</protein>
<feature type="domain" description="PDZ" evidence="7">
    <location>
        <begin position="84"/>
        <end position="152"/>
    </location>
</feature>
<dbReference type="Gene3D" id="3.30.750.44">
    <property type="match status" value="1"/>
</dbReference>
<proteinExistence type="inferred from homology"/>
<name>A0A219B1N1_9SPHN</name>
<dbReference type="Pfam" id="PF03572">
    <property type="entry name" value="Peptidase_S41"/>
    <property type="match status" value="1"/>
</dbReference>
<dbReference type="EMBL" id="NFZT01000001">
    <property type="protein sequence ID" value="OWV32230.1"/>
    <property type="molecule type" value="Genomic_DNA"/>
</dbReference>
<evidence type="ECO:0000313" key="9">
    <source>
        <dbReference type="Proteomes" id="UP000198462"/>
    </source>
</evidence>
<keyword evidence="6" id="KW-0732">Signal</keyword>
<dbReference type="InterPro" id="IPR005151">
    <property type="entry name" value="Tail-specific_protease"/>
</dbReference>
<dbReference type="GO" id="GO:0006508">
    <property type="term" value="P:proteolysis"/>
    <property type="evidence" value="ECO:0007669"/>
    <property type="project" value="UniProtKB-KW"/>
</dbReference>
<dbReference type="Pfam" id="PF17820">
    <property type="entry name" value="PDZ_6"/>
    <property type="match status" value="1"/>
</dbReference>
<dbReference type="GO" id="GO:0008236">
    <property type="term" value="F:serine-type peptidase activity"/>
    <property type="evidence" value="ECO:0007669"/>
    <property type="project" value="UniProtKB-KW"/>
</dbReference>
<dbReference type="AlphaFoldDB" id="A0A219B1N1"/>
<dbReference type="InterPro" id="IPR001478">
    <property type="entry name" value="PDZ"/>
</dbReference>
<dbReference type="SUPFAM" id="SSF52096">
    <property type="entry name" value="ClpP/crotonase"/>
    <property type="match status" value="1"/>
</dbReference>
<comment type="caution">
    <text evidence="8">The sequence shown here is derived from an EMBL/GenBank/DDBJ whole genome shotgun (WGS) entry which is preliminary data.</text>
</comment>
<dbReference type="Gene3D" id="2.30.42.10">
    <property type="match status" value="1"/>
</dbReference>
<feature type="chain" id="PRO_5012804267" evidence="6">
    <location>
        <begin position="27"/>
        <end position="445"/>
    </location>
</feature>
<feature type="signal peptide" evidence="6">
    <location>
        <begin position="1"/>
        <end position="26"/>
    </location>
</feature>
<dbReference type="OrthoDB" id="9812068at2"/>
<dbReference type="InterPro" id="IPR055210">
    <property type="entry name" value="CtpA/B_N"/>
</dbReference>
<dbReference type="GO" id="GO:0004175">
    <property type="term" value="F:endopeptidase activity"/>
    <property type="evidence" value="ECO:0007669"/>
    <property type="project" value="TreeGrafter"/>
</dbReference>
<dbReference type="InterPro" id="IPR004447">
    <property type="entry name" value="Peptidase_S41A"/>
</dbReference>
<dbReference type="RefSeq" id="WP_088711029.1">
    <property type="nucleotide sequence ID" value="NZ_NFZT01000001.1"/>
</dbReference>
<keyword evidence="9" id="KW-1185">Reference proteome</keyword>
<accession>A0A219B1N1</accession>
<dbReference type="PROSITE" id="PS50106">
    <property type="entry name" value="PDZ"/>
    <property type="match status" value="1"/>
</dbReference>
<sequence>MKHRILYAFLPIALGALVPTPTTVQAASNSEDTYRQLDQLMDVFERVRAEYVEEVSDEQLLQGAIDGMLASLDPHSSFLDMSDFDRMRTQTDGEYGGLGLTVNMEDGVVRVVAPTDDTPAARAGIESGDYITHIDGELIYGLSLNEAVEQMRGPPGTPIEITVVREGEDEPIDFTLVRETIELKPVRWEVTNDVGVIRISTFNKQTGDATREAIEAIEEEVGSDLLGFVIDLRSNPGGLLDQAIEVSDAFLNDGGEIVSQRGRQSKDVQRYFARTPDQTDGKPVVVLVDEGSASASEIVAGALQDHRRALVIGAQSFGKGSVQTLIPLGTDTALRLTTARYYTPSGRSVQEAGIEPDIIVPQLSDENYADRRVVRETDLRRALRNESVGDDAIIEEDDMVNPRFDISYEELQDAGIEDFQLQYALDILGRLDGQPGLIKMASVAE</sequence>
<dbReference type="STRING" id="1234595.C725_2897"/>
<evidence type="ECO:0000256" key="1">
    <source>
        <dbReference type="ARBA" id="ARBA00009179"/>
    </source>
</evidence>
<organism evidence="8 9">
    <name type="scientific">Pacificimonas flava</name>
    <dbReference type="NCBI Taxonomy" id="1234595"/>
    <lineage>
        <taxon>Bacteria</taxon>
        <taxon>Pseudomonadati</taxon>
        <taxon>Pseudomonadota</taxon>
        <taxon>Alphaproteobacteria</taxon>
        <taxon>Sphingomonadales</taxon>
        <taxon>Sphingosinicellaceae</taxon>
        <taxon>Pacificimonas</taxon>
    </lineage>
</organism>
<evidence type="ECO:0000259" key="7">
    <source>
        <dbReference type="PROSITE" id="PS50106"/>
    </source>
</evidence>
<comment type="similarity">
    <text evidence="1 5">Belongs to the peptidase S41A family.</text>
</comment>
<dbReference type="SMART" id="SM00228">
    <property type="entry name" value="PDZ"/>
    <property type="match status" value="1"/>
</dbReference>
<evidence type="ECO:0000256" key="2">
    <source>
        <dbReference type="ARBA" id="ARBA00022670"/>
    </source>
</evidence>
<keyword evidence="2 5" id="KW-0645">Protease</keyword>
<reference evidence="9" key="1">
    <citation type="submission" date="2017-05" db="EMBL/GenBank/DDBJ databases">
        <authorList>
            <person name="Lin X."/>
        </authorList>
    </citation>
    <scope>NUCLEOTIDE SEQUENCE [LARGE SCALE GENOMIC DNA]</scope>
    <source>
        <strain evidence="9">JLT2012</strain>
    </source>
</reference>
<dbReference type="PANTHER" id="PTHR32060:SF30">
    <property type="entry name" value="CARBOXY-TERMINAL PROCESSING PROTEASE CTPA"/>
    <property type="match status" value="1"/>
</dbReference>
<dbReference type="Pfam" id="PF22694">
    <property type="entry name" value="CtpB_N-like"/>
    <property type="match status" value="1"/>
</dbReference>
<dbReference type="Proteomes" id="UP000198462">
    <property type="component" value="Unassembled WGS sequence"/>
</dbReference>
<dbReference type="GO" id="GO:0007165">
    <property type="term" value="P:signal transduction"/>
    <property type="evidence" value="ECO:0007669"/>
    <property type="project" value="TreeGrafter"/>
</dbReference>
<dbReference type="SUPFAM" id="SSF50156">
    <property type="entry name" value="PDZ domain-like"/>
    <property type="match status" value="1"/>
</dbReference>
<keyword evidence="4 5" id="KW-0720">Serine protease</keyword>
<dbReference type="FunFam" id="2.30.42.10:FF:000063">
    <property type="entry name" value="Peptidase, S41 family"/>
    <property type="match status" value="1"/>
</dbReference>
<evidence type="ECO:0000256" key="3">
    <source>
        <dbReference type="ARBA" id="ARBA00022801"/>
    </source>
</evidence>
<dbReference type="GO" id="GO:0030288">
    <property type="term" value="C:outer membrane-bounded periplasmic space"/>
    <property type="evidence" value="ECO:0007669"/>
    <property type="project" value="TreeGrafter"/>
</dbReference>
<dbReference type="SMART" id="SM00245">
    <property type="entry name" value="TSPc"/>
    <property type="match status" value="1"/>
</dbReference>
<dbReference type="InterPro" id="IPR041489">
    <property type="entry name" value="PDZ_6"/>
</dbReference>
<gene>
    <name evidence="8" type="ORF">B5C34_01365</name>
</gene>
<dbReference type="Gene3D" id="3.90.226.10">
    <property type="entry name" value="2-enoyl-CoA Hydratase, Chain A, domain 1"/>
    <property type="match status" value="1"/>
</dbReference>
<dbReference type="CDD" id="cd06782">
    <property type="entry name" value="cpPDZ_CPP-like"/>
    <property type="match status" value="1"/>
</dbReference>
<dbReference type="InterPro" id="IPR029045">
    <property type="entry name" value="ClpP/crotonase-like_dom_sf"/>
</dbReference>